<name>A0ABV9HJJ3_9MICO</name>
<dbReference type="PANTHER" id="PTHR10605">
    <property type="entry name" value="HEPARAN SULFATE SULFOTRANSFERASE"/>
    <property type="match status" value="1"/>
</dbReference>
<dbReference type="Proteomes" id="UP001596011">
    <property type="component" value="Unassembled WGS sequence"/>
</dbReference>
<keyword evidence="6" id="KW-1185">Reference proteome</keyword>
<comment type="caution">
    <text evidence="5">The sequence shown here is derived from an EMBL/GenBank/DDBJ whole genome shotgun (WGS) entry which is preliminary data.</text>
</comment>
<evidence type="ECO:0000256" key="1">
    <source>
        <dbReference type="ARBA" id="ARBA00022679"/>
    </source>
</evidence>
<dbReference type="Gene3D" id="3.40.50.300">
    <property type="entry name" value="P-loop containing nucleotide triphosphate hydrolases"/>
    <property type="match status" value="1"/>
</dbReference>
<protein>
    <submittedName>
        <fullName evidence="5">DUF6270 domain-containing protein</fullName>
    </submittedName>
</protein>
<accession>A0ABV9HJJ3</accession>
<dbReference type="InterPro" id="IPR037359">
    <property type="entry name" value="NST/OST"/>
</dbReference>
<dbReference type="InterPro" id="IPR027417">
    <property type="entry name" value="P-loop_NTPase"/>
</dbReference>
<evidence type="ECO:0000259" key="4">
    <source>
        <dbReference type="Pfam" id="PF00685"/>
    </source>
</evidence>
<evidence type="ECO:0000256" key="3">
    <source>
        <dbReference type="SAM" id="MobiDB-lite"/>
    </source>
</evidence>
<evidence type="ECO:0000313" key="5">
    <source>
        <dbReference type="EMBL" id="MFC4630434.1"/>
    </source>
</evidence>
<gene>
    <name evidence="5" type="ORF">ACFO6V_19475</name>
</gene>
<dbReference type="InterPro" id="IPR046237">
    <property type="entry name" value="DUF6270"/>
</dbReference>
<dbReference type="PANTHER" id="PTHR10605:SF56">
    <property type="entry name" value="BIFUNCTIONAL HEPARAN SULFATE N-DEACETYLASE_N-SULFOTRANSFERASE"/>
    <property type="match status" value="1"/>
</dbReference>
<dbReference type="Pfam" id="PF00685">
    <property type="entry name" value="Sulfotransfer_1"/>
    <property type="match status" value="1"/>
</dbReference>
<feature type="region of interest" description="Disordered" evidence="3">
    <location>
        <begin position="268"/>
        <end position="292"/>
    </location>
</feature>
<dbReference type="InterPro" id="IPR000863">
    <property type="entry name" value="Sulfotransferase_dom"/>
</dbReference>
<dbReference type="EMBL" id="JBHSFI010000005">
    <property type="protein sequence ID" value="MFC4630434.1"/>
    <property type="molecule type" value="Genomic_DNA"/>
</dbReference>
<evidence type="ECO:0000256" key="2">
    <source>
        <dbReference type="ARBA" id="ARBA00023180"/>
    </source>
</evidence>
<dbReference type="Pfam" id="PF19786">
    <property type="entry name" value="DUF6270"/>
    <property type="match status" value="1"/>
</dbReference>
<proteinExistence type="predicted"/>
<keyword evidence="2" id="KW-0325">Glycoprotein</keyword>
<feature type="domain" description="Sulfotransferase" evidence="4">
    <location>
        <begin position="310"/>
        <end position="489"/>
    </location>
</feature>
<sequence>MSKSKTRVFIYGSCVSRDTFEHLDPEQFELVAYVARQSALSAYTRPVELMAPPTLESQFQQRMISGDFASSLRPQIASSAAGTDLVLVDLVDERLGAYLLPDGSVITRSLELIQSGAEQYLPQGAQYLAFGTQQHFEYWQTAISYIGERLRHYMPQATVVLLDIPWAEWSETGEKTPDSFGVSAGDANPVFQSYAQFAAQSLATQVISLDPSEVVSSATHPWGDAPFHYAENVYLNIVQRLTGAEGRVIWGAGATRTMTADLPVQQDAGSAAGASGTVPERASVQQRLAGAVQDAQAPAAPLRRLEGGPNFLIAGTQQGGTQWLQHQLSRHPHVDVVKDAAPFFSRPGRLTKDEEIQKFLEPFADGSKPLRGHRSPGYFWVADPRSEFSPPRKHDTAAAIRDMLDPNAPVLLSLRNPVERAISAYWRHFSNAEIELGAGIFQTPARLGIVDRGFYRRHYEDWARTLGPERLRVLVFDDLVERPRVYLQEALSALRVGDSPEFWDSLKPKVKVGNVGWLPQFKKQSPITAQEIAALHALYADDIRFMEELLGRELPRWHNVGRLVKQYTAEGK</sequence>
<dbReference type="SUPFAM" id="SSF52540">
    <property type="entry name" value="P-loop containing nucleoside triphosphate hydrolases"/>
    <property type="match status" value="1"/>
</dbReference>
<evidence type="ECO:0000313" key="6">
    <source>
        <dbReference type="Proteomes" id="UP001596011"/>
    </source>
</evidence>
<keyword evidence="1" id="KW-0808">Transferase</keyword>
<organism evidence="5 6">
    <name type="scientific">Promicromonospora alba</name>
    <dbReference type="NCBI Taxonomy" id="1616110"/>
    <lineage>
        <taxon>Bacteria</taxon>
        <taxon>Bacillati</taxon>
        <taxon>Actinomycetota</taxon>
        <taxon>Actinomycetes</taxon>
        <taxon>Micrococcales</taxon>
        <taxon>Promicromonosporaceae</taxon>
        <taxon>Promicromonospora</taxon>
    </lineage>
</organism>
<reference evidence="6" key="1">
    <citation type="journal article" date="2019" name="Int. J. Syst. Evol. Microbiol.">
        <title>The Global Catalogue of Microorganisms (GCM) 10K type strain sequencing project: providing services to taxonomists for standard genome sequencing and annotation.</title>
        <authorList>
            <consortium name="The Broad Institute Genomics Platform"/>
            <consortium name="The Broad Institute Genome Sequencing Center for Infectious Disease"/>
            <person name="Wu L."/>
            <person name="Ma J."/>
        </authorList>
    </citation>
    <scope>NUCLEOTIDE SEQUENCE [LARGE SCALE GENOMIC DNA]</scope>
    <source>
        <strain evidence="6">CCUG 42722</strain>
    </source>
</reference>
<dbReference type="RefSeq" id="WP_377138114.1">
    <property type="nucleotide sequence ID" value="NZ_JBHSFI010000005.1"/>
</dbReference>